<name>A0AA87QLI8_RHIRH</name>
<sequence>MVWLGPIPALGGEYPNVCFRVGCPGSGQSALDPNLAIFAGKVMSAKARDRKLWLKVIGSAPIKAIGLASNLATHPLDRYTVFEKQYNAESRL</sequence>
<organism evidence="1 2">
    <name type="scientific">Rhizobium rhizogenes NBRC 13257</name>
    <dbReference type="NCBI Taxonomy" id="1220581"/>
    <lineage>
        <taxon>Bacteria</taxon>
        <taxon>Pseudomonadati</taxon>
        <taxon>Pseudomonadota</taxon>
        <taxon>Alphaproteobacteria</taxon>
        <taxon>Hyphomicrobiales</taxon>
        <taxon>Rhizobiaceae</taxon>
        <taxon>Rhizobium/Agrobacterium group</taxon>
        <taxon>Rhizobium</taxon>
    </lineage>
</organism>
<accession>A0AA87QLI8</accession>
<proteinExistence type="predicted"/>
<protein>
    <submittedName>
        <fullName evidence="1">Uncharacterized protein</fullName>
    </submittedName>
</protein>
<comment type="caution">
    <text evidence="1">The sequence shown here is derived from an EMBL/GenBank/DDBJ whole genome shotgun (WGS) entry which is preliminary data.</text>
</comment>
<reference evidence="1 2" key="1">
    <citation type="submission" date="2014-05" db="EMBL/GenBank/DDBJ databases">
        <title>Whole genome shotgun sequence of Rhizobium rhizogenes NBRC 13257.</title>
        <authorList>
            <person name="Katano-Makiyama Y."/>
            <person name="Hosoyama A."/>
            <person name="Hashimoto M."/>
            <person name="Hosoyama Y."/>
            <person name="Noguchi M."/>
            <person name="Tsuchikane K."/>
            <person name="Kimura A."/>
            <person name="Ohji S."/>
            <person name="Ichikawa N."/>
            <person name="Yamazoe A."/>
            <person name="Fujita N."/>
        </authorList>
    </citation>
    <scope>NUCLEOTIDE SEQUENCE [LARGE SCALE GENOMIC DNA]</scope>
    <source>
        <strain evidence="1 2">NBRC 13257</strain>
    </source>
</reference>
<evidence type="ECO:0000313" key="2">
    <source>
        <dbReference type="Proteomes" id="UP000026941"/>
    </source>
</evidence>
<dbReference type="AlphaFoldDB" id="A0AA87QLI8"/>
<gene>
    <name evidence="1" type="ORF">RRH01S_27_00490</name>
</gene>
<dbReference type="EMBL" id="BAYX01000027">
    <property type="protein sequence ID" value="GAJ96923.1"/>
    <property type="molecule type" value="Genomic_DNA"/>
</dbReference>
<dbReference type="Proteomes" id="UP000026941">
    <property type="component" value="Unassembled WGS sequence"/>
</dbReference>
<evidence type="ECO:0000313" key="1">
    <source>
        <dbReference type="EMBL" id="GAJ96923.1"/>
    </source>
</evidence>